<dbReference type="PANTHER" id="PTHR42678:SF11">
    <property type="entry name" value="AMIDASE FAMILY PROTEIN"/>
    <property type="match status" value="1"/>
</dbReference>
<evidence type="ECO:0000259" key="1">
    <source>
        <dbReference type="Pfam" id="PF01425"/>
    </source>
</evidence>
<dbReference type="Proteomes" id="UP000070501">
    <property type="component" value="Unassembled WGS sequence"/>
</dbReference>
<evidence type="ECO:0000313" key="2">
    <source>
        <dbReference type="EMBL" id="KXJ86002.1"/>
    </source>
</evidence>
<dbReference type="OrthoDB" id="566138at2759"/>
<sequence length="674" mass="71383">MSELNVVEASIQQLQKALSSGAVTSVELVSKYLARIAAYDYRGPLLNSIPIINENVFAEAAASDERRRSGATSRPLEGIPFTLKDSFKVRGMTVASGSPAFAKLVANEDAYIGAAIRAAGGVLIGKTNMPSMAYGGMQRGVYGRAESPYNPAYLAAAFASGSSNGSAVSTATSFAAFGMGSETVSSGRSPASNNGLVAYTPSRGWLSVHGIWPLYPTCDAAVPHTRTTEDLLTLLEVIMPDDKLVEGDFWRQQHFIKLEKPWPGGPSALRSIKNPKTSSMASLQGLRIAVPAMYIGGAVPAGAKAVHVADEVVELWHQAAADLERLGAEIVVVPDFPAVTAYENPSLLPAGVKGLPADWHSTERGKLVAYAWDGFLRQNGDSQIPNLGSVDGLSLYPDSMRTAIEIAYMDPANAIHWAKLSSYCASSTIWDIEDMESALQALVSMQEALVANYLKTHGCHCFAFPAAGDVGPEDADATNESADKAWANGVHYSHGNRAMRHLGIPSVTVPMGIMQQKRMPMGLTFAGPANSDLDLLRSAHVFFTATRRRIAPPATPALPSDSIPGLVLVAANNGQTWSSSSSPLVEVEIRIDDKRVPTEQITVTRTPGPESEGPTGSFVITARHTVPKPPAKVPRPIAPVALQSHMVVITAKAHGGSSASAGWLGLVKPVAEDE</sequence>
<dbReference type="InterPro" id="IPR023631">
    <property type="entry name" value="Amidase_dom"/>
</dbReference>
<dbReference type="EMBL" id="KQ964271">
    <property type="protein sequence ID" value="KXJ86002.1"/>
    <property type="molecule type" value="Genomic_DNA"/>
</dbReference>
<feature type="domain" description="Amidase" evidence="1">
    <location>
        <begin position="27"/>
        <end position="332"/>
    </location>
</feature>
<name>A0A136IM17_9PEZI</name>
<dbReference type="Gene3D" id="3.90.1300.10">
    <property type="entry name" value="Amidase signature (AS) domain"/>
    <property type="match status" value="1"/>
</dbReference>
<proteinExistence type="predicted"/>
<dbReference type="InParanoid" id="A0A136IM17"/>
<gene>
    <name evidence="2" type="ORF">Micbo1qcDRAFT_219853</name>
</gene>
<evidence type="ECO:0000313" key="3">
    <source>
        <dbReference type="Proteomes" id="UP000070501"/>
    </source>
</evidence>
<organism evidence="2 3">
    <name type="scientific">Microdochium bolleyi</name>
    <dbReference type="NCBI Taxonomy" id="196109"/>
    <lineage>
        <taxon>Eukaryota</taxon>
        <taxon>Fungi</taxon>
        <taxon>Dikarya</taxon>
        <taxon>Ascomycota</taxon>
        <taxon>Pezizomycotina</taxon>
        <taxon>Sordariomycetes</taxon>
        <taxon>Xylariomycetidae</taxon>
        <taxon>Xylariales</taxon>
        <taxon>Microdochiaceae</taxon>
        <taxon>Microdochium</taxon>
    </lineage>
</organism>
<protein>
    <submittedName>
        <fullName evidence="2">Amidase signature domain-containing protein</fullName>
    </submittedName>
</protein>
<reference evidence="3" key="1">
    <citation type="submission" date="2016-02" db="EMBL/GenBank/DDBJ databases">
        <title>Draft genome sequence of Microdochium bolleyi, a fungal endophyte of beachgrass.</title>
        <authorList>
            <consortium name="DOE Joint Genome Institute"/>
            <person name="David A.S."/>
            <person name="May G."/>
            <person name="Haridas S."/>
            <person name="Lim J."/>
            <person name="Wang M."/>
            <person name="Labutti K."/>
            <person name="Lipzen A."/>
            <person name="Barry K."/>
            <person name="Grigoriev I.V."/>
        </authorList>
    </citation>
    <scope>NUCLEOTIDE SEQUENCE [LARGE SCALE GENOMIC DNA]</scope>
    <source>
        <strain evidence="3">J235TASD1</strain>
    </source>
</reference>
<dbReference type="AlphaFoldDB" id="A0A136IM17"/>
<accession>A0A136IM17</accession>
<dbReference type="Pfam" id="PF01425">
    <property type="entry name" value="Amidase"/>
    <property type="match status" value="1"/>
</dbReference>
<dbReference type="STRING" id="196109.A0A136IM17"/>
<dbReference type="SUPFAM" id="SSF75304">
    <property type="entry name" value="Amidase signature (AS) enzymes"/>
    <property type="match status" value="1"/>
</dbReference>
<keyword evidence="3" id="KW-1185">Reference proteome</keyword>
<dbReference type="InterPro" id="IPR036928">
    <property type="entry name" value="AS_sf"/>
</dbReference>
<dbReference type="PANTHER" id="PTHR42678">
    <property type="entry name" value="AMIDASE"/>
    <property type="match status" value="1"/>
</dbReference>